<dbReference type="InterPro" id="IPR042099">
    <property type="entry name" value="ANL_N_sf"/>
</dbReference>
<proteinExistence type="predicted"/>
<evidence type="ECO:0000313" key="2">
    <source>
        <dbReference type="Proteomes" id="UP000267821"/>
    </source>
</evidence>
<reference evidence="1 2" key="1">
    <citation type="journal article" date="2018" name="Nat. Ecol. Evol.">
        <title>Pezizomycetes genomes reveal the molecular basis of ectomycorrhizal truffle lifestyle.</title>
        <authorList>
            <person name="Murat C."/>
            <person name="Payen T."/>
            <person name="Noel B."/>
            <person name="Kuo A."/>
            <person name="Morin E."/>
            <person name="Chen J."/>
            <person name="Kohler A."/>
            <person name="Krizsan K."/>
            <person name="Balestrini R."/>
            <person name="Da Silva C."/>
            <person name="Montanini B."/>
            <person name="Hainaut M."/>
            <person name="Levati E."/>
            <person name="Barry K.W."/>
            <person name="Belfiori B."/>
            <person name="Cichocki N."/>
            <person name="Clum A."/>
            <person name="Dockter R.B."/>
            <person name="Fauchery L."/>
            <person name="Guy J."/>
            <person name="Iotti M."/>
            <person name="Le Tacon F."/>
            <person name="Lindquist E.A."/>
            <person name="Lipzen A."/>
            <person name="Malagnac F."/>
            <person name="Mello A."/>
            <person name="Molinier V."/>
            <person name="Miyauchi S."/>
            <person name="Poulain J."/>
            <person name="Riccioni C."/>
            <person name="Rubini A."/>
            <person name="Sitrit Y."/>
            <person name="Splivallo R."/>
            <person name="Traeger S."/>
            <person name="Wang M."/>
            <person name="Zifcakova L."/>
            <person name="Wipf D."/>
            <person name="Zambonelli A."/>
            <person name="Paolocci F."/>
            <person name="Nowrousian M."/>
            <person name="Ottonello S."/>
            <person name="Baldrian P."/>
            <person name="Spatafora J.W."/>
            <person name="Henrissat B."/>
            <person name="Nagy L.G."/>
            <person name="Aury J.M."/>
            <person name="Wincker P."/>
            <person name="Grigoriev I.V."/>
            <person name="Bonfante P."/>
            <person name="Martin F.M."/>
        </authorList>
    </citation>
    <scope>NUCLEOTIDE SEQUENCE [LARGE SCALE GENOMIC DNA]</scope>
    <source>
        <strain evidence="1 2">ATCC MYA-4762</strain>
    </source>
</reference>
<dbReference type="PANTHER" id="PTHR43845:SF1">
    <property type="entry name" value="BLR5969 PROTEIN"/>
    <property type="match status" value="1"/>
</dbReference>
<gene>
    <name evidence="1" type="ORF">L211DRAFT_834540</name>
</gene>
<dbReference type="InParanoid" id="A0A3N4M1E9"/>
<organism evidence="1 2">
    <name type="scientific">Terfezia boudieri ATCC MYA-4762</name>
    <dbReference type="NCBI Taxonomy" id="1051890"/>
    <lineage>
        <taxon>Eukaryota</taxon>
        <taxon>Fungi</taxon>
        <taxon>Dikarya</taxon>
        <taxon>Ascomycota</taxon>
        <taxon>Pezizomycotina</taxon>
        <taxon>Pezizomycetes</taxon>
        <taxon>Pezizales</taxon>
        <taxon>Pezizaceae</taxon>
        <taxon>Terfezia</taxon>
    </lineage>
</organism>
<keyword evidence="2" id="KW-1185">Reference proteome</keyword>
<dbReference type="OrthoDB" id="10047078at2759"/>
<accession>A0A3N4M1E9</accession>
<dbReference type="AlphaFoldDB" id="A0A3N4M1E9"/>
<dbReference type="Gene3D" id="3.40.50.12780">
    <property type="entry name" value="N-terminal domain of ligase-like"/>
    <property type="match status" value="1"/>
</dbReference>
<dbReference type="SUPFAM" id="SSF56801">
    <property type="entry name" value="Acetyl-CoA synthetase-like"/>
    <property type="match status" value="1"/>
</dbReference>
<name>A0A3N4M1E9_9PEZI</name>
<evidence type="ECO:0008006" key="3">
    <source>
        <dbReference type="Google" id="ProtNLM"/>
    </source>
</evidence>
<dbReference type="EMBL" id="ML121531">
    <property type="protein sequence ID" value="RPB27689.1"/>
    <property type="molecule type" value="Genomic_DNA"/>
</dbReference>
<evidence type="ECO:0000313" key="1">
    <source>
        <dbReference type="EMBL" id="RPB27689.1"/>
    </source>
</evidence>
<dbReference type="PANTHER" id="PTHR43845">
    <property type="entry name" value="BLR5969 PROTEIN"/>
    <property type="match status" value="1"/>
</dbReference>
<sequence length="491" mass="54686">MSQPKPQEIPQPPLSTYSLSTILSHAATHHIYKPLLINHPSYSTSQLTLQSFSYLHKDHLIKCFQELRDTDPTFLHSTYISPTGGTRSNATKHLYFFTSSAENRVQRALAATLFSTLKTIESSDIVINLHGALPMYRSQDLSGTLLDLCGATELSIGVNAEDADIAQIGRAFGANAITASSSRILQLARYVYSLRREGGEEKVGFKLKKVIFTSEPLSKAQEKFLNEALGTETVSSIYASAEAGPWVGTIPKRIAGDENTEETPGSVAPRSFVFDRRQIVVEVIDPDENVLDSSTNPPPEGRKPSVGELVLTSLTRLKNPLVRYRTGDFGSLHSFSSLAGTEEILKDKPEATEYLCGITMHGRDANTSFFLDSDYINTIELDRRVFAEPEWDIVYWQVILYYLTDEELKAARTARASADRNVNVSKEGVEFRVVRKSDQIPPVGYEERLERAIVNRVISEGIKLHVKVVGYDGLEKGKMARKVIKIVDRRL</sequence>
<dbReference type="Proteomes" id="UP000267821">
    <property type="component" value="Unassembled WGS sequence"/>
</dbReference>
<protein>
    <recommendedName>
        <fullName evidence="3">AMP-dependent synthetase/ligase domain-containing protein</fullName>
    </recommendedName>
</protein>